<accession>M0ABP5</accession>
<evidence type="ECO:0000313" key="2">
    <source>
        <dbReference type="EMBL" id="ELY95287.1"/>
    </source>
</evidence>
<dbReference type="PATRIC" id="fig|1227492.4.peg.3309"/>
<dbReference type="AlphaFoldDB" id="M0ABP5"/>
<dbReference type="Proteomes" id="UP000011693">
    <property type="component" value="Unassembled WGS sequence"/>
</dbReference>
<dbReference type="STRING" id="1227492.C482_16618"/>
<dbReference type="EMBL" id="AOIN01000091">
    <property type="protein sequence ID" value="ELY95287.1"/>
    <property type="molecule type" value="Genomic_DNA"/>
</dbReference>
<organism evidence="2 3">
    <name type="scientific">Natrialba chahannaoensis JCM 10990</name>
    <dbReference type="NCBI Taxonomy" id="1227492"/>
    <lineage>
        <taxon>Archaea</taxon>
        <taxon>Methanobacteriati</taxon>
        <taxon>Methanobacteriota</taxon>
        <taxon>Stenosarchaea group</taxon>
        <taxon>Halobacteria</taxon>
        <taxon>Halobacteriales</taxon>
        <taxon>Natrialbaceae</taxon>
        <taxon>Natrialba</taxon>
    </lineage>
</organism>
<reference evidence="2 3" key="1">
    <citation type="journal article" date="2014" name="PLoS Genet.">
        <title>Phylogenetically driven sequencing of extremely halophilic archaea reveals strategies for static and dynamic osmo-response.</title>
        <authorList>
            <person name="Becker E.A."/>
            <person name="Seitzer P.M."/>
            <person name="Tritt A."/>
            <person name="Larsen D."/>
            <person name="Krusor M."/>
            <person name="Yao A.I."/>
            <person name="Wu D."/>
            <person name="Madern D."/>
            <person name="Eisen J.A."/>
            <person name="Darling A.E."/>
            <person name="Facciotti M.T."/>
        </authorList>
    </citation>
    <scope>NUCLEOTIDE SEQUENCE [LARGE SCALE GENOMIC DNA]</scope>
    <source>
        <strain evidence="2 3">JCM 10990</strain>
    </source>
</reference>
<name>M0ABP5_9EURY</name>
<gene>
    <name evidence="2" type="ORF">C482_16618</name>
</gene>
<sequence length="106" mass="11343">MDRTSTARLVGHVGMSDDAEGERGGEGEGEGEGEGTFENKPNSDGNRLDPEFELDPEDTPLPNCLRCNRPVARTTMIDPTDAVAGPCSCRVAPGFSTRSQSDTRDE</sequence>
<protein>
    <submittedName>
        <fullName evidence="2">Uncharacterized protein</fullName>
    </submittedName>
</protein>
<proteinExistence type="predicted"/>
<evidence type="ECO:0000313" key="3">
    <source>
        <dbReference type="Proteomes" id="UP000011693"/>
    </source>
</evidence>
<keyword evidence="3" id="KW-1185">Reference proteome</keyword>
<feature type="region of interest" description="Disordered" evidence="1">
    <location>
        <begin position="1"/>
        <end position="62"/>
    </location>
</feature>
<evidence type="ECO:0000256" key="1">
    <source>
        <dbReference type="SAM" id="MobiDB-lite"/>
    </source>
</evidence>
<comment type="caution">
    <text evidence="2">The sequence shown here is derived from an EMBL/GenBank/DDBJ whole genome shotgun (WGS) entry which is preliminary data.</text>
</comment>